<dbReference type="Pfam" id="PF02518">
    <property type="entry name" value="HATPase_c"/>
    <property type="match status" value="1"/>
</dbReference>
<dbReference type="InterPro" id="IPR036097">
    <property type="entry name" value="HisK_dim/P_sf"/>
</dbReference>
<dbReference type="Gene3D" id="1.10.287.130">
    <property type="match status" value="1"/>
</dbReference>
<evidence type="ECO:0000256" key="3">
    <source>
        <dbReference type="ARBA" id="ARBA00022553"/>
    </source>
</evidence>
<dbReference type="GO" id="GO:0000155">
    <property type="term" value="F:phosphorelay sensor kinase activity"/>
    <property type="evidence" value="ECO:0007669"/>
    <property type="project" value="InterPro"/>
</dbReference>
<dbReference type="GO" id="GO:0005524">
    <property type="term" value="F:ATP binding"/>
    <property type="evidence" value="ECO:0007669"/>
    <property type="project" value="UniProtKB-KW"/>
</dbReference>
<dbReference type="SUPFAM" id="SSF56112">
    <property type="entry name" value="Protein kinase-like (PK-like)"/>
    <property type="match status" value="1"/>
</dbReference>
<dbReference type="InterPro" id="IPR000719">
    <property type="entry name" value="Prot_kinase_dom"/>
</dbReference>
<evidence type="ECO:0000256" key="2">
    <source>
        <dbReference type="ARBA" id="ARBA00012438"/>
    </source>
</evidence>
<dbReference type="EC" id="2.7.13.3" evidence="2"/>
<dbReference type="Pfam" id="PF00512">
    <property type="entry name" value="HisKA"/>
    <property type="match status" value="1"/>
</dbReference>
<dbReference type="InterPro" id="IPR036890">
    <property type="entry name" value="HATPase_C_sf"/>
</dbReference>
<dbReference type="InterPro" id="IPR004358">
    <property type="entry name" value="Sig_transdc_His_kin-like_C"/>
</dbReference>
<dbReference type="PROSITE" id="PS50110">
    <property type="entry name" value="RESPONSE_REGULATORY"/>
    <property type="match status" value="2"/>
</dbReference>
<evidence type="ECO:0000256" key="12">
    <source>
        <dbReference type="PROSITE-ProRule" id="PRU00169"/>
    </source>
</evidence>
<dbReference type="Gene3D" id="3.40.50.300">
    <property type="entry name" value="P-loop containing nucleotide triphosphate hydrolases"/>
    <property type="match status" value="1"/>
</dbReference>
<evidence type="ECO:0000256" key="5">
    <source>
        <dbReference type="ARBA" id="ARBA00022741"/>
    </source>
</evidence>
<evidence type="ECO:0000256" key="10">
    <source>
        <dbReference type="ARBA" id="ARBA00068150"/>
    </source>
</evidence>
<dbReference type="PANTHER" id="PTHR45339">
    <property type="entry name" value="HYBRID SIGNAL TRANSDUCTION HISTIDINE KINASE J"/>
    <property type="match status" value="1"/>
</dbReference>
<dbReference type="InterPro" id="IPR005467">
    <property type="entry name" value="His_kinase_dom"/>
</dbReference>
<dbReference type="Pfam" id="PF00069">
    <property type="entry name" value="Pkinase"/>
    <property type="match status" value="1"/>
</dbReference>
<dbReference type="Proteomes" id="UP000537141">
    <property type="component" value="Unassembled WGS sequence"/>
</dbReference>
<comment type="catalytic activity">
    <reaction evidence="1">
        <text>ATP + protein L-histidine = ADP + protein N-phospho-L-histidine.</text>
        <dbReference type="EC" id="2.7.13.3"/>
    </reaction>
</comment>
<dbReference type="InterPro" id="IPR008207">
    <property type="entry name" value="Sig_transdc_His_kin_Hpt_dom"/>
</dbReference>
<feature type="domain" description="Response regulatory" evidence="15">
    <location>
        <begin position="1884"/>
        <end position="2000"/>
    </location>
</feature>
<comment type="subunit">
    <text evidence="9">At low DSF concentrations, interacts with RpfF.</text>
</comment>
<evidence type="ECO:0000256" key="7">
    <source>
        <dbReference type="ARBA" id="ARBA00022840"/>
    </source>
</evidence>
<organism evidence="17 18">
    <name type="scientific">Thalassotalea piscium</name>
    <dbReference type="NCBI Taxonomy" id="1230533"/>
    <lineage>
        <taxon>Bacteria</taxon>
        <taxon>Pseudomonadati</taxon>
        <taxon>Pseudomonadota</taxon>
        <taxon>Gammaproteobacteria</taxon>
        <taxon>Alteromonadales</taxon>
        <taxon>Colwelliaceae</taxon>
        <taxon>Thalassotalea</taxon>
    </lineage>
</organism>
<evidence type="ECO:0000313" key="17">
    <source>
        <dbReference type="EMBL" id="MBB6542079.1"/>
    </source>
</evidence>
<evidence type="ECO:0000256" key="6">
    <source>
        <dbReference type="ARBA" id="ARBA00022777"/>
    </source>
</evidence>
<feature type="domain" description="HPt" evidence="16">
    <location>
        <begin position="2044"/>
        <end position="2143"/>
    </location>
</feature>
<dbReference type="EMBL" id="JACHHU010000002">
    <property type="protein sequence ID" value="MBB6542079.1"/>
    <property type="molecule type" value="Genomic_DNA"/>
</dbReference>
<dbReference type="SMART" id="SM00065">
    <property type="entry name" value="GAF"/>
    <property type="match status" value="1"/>
</dbReference>
<dbReference type="InterPro" id="IPR001789">
    <property type="entry name" value="Sig_transdc_resp-reg_receiver"/>
</dbReference>
<dbReference type="SUPFAM" id="SSF52540">
    <property type="entry name" value="P-loop containing nucleoside triphosphate hydrolases"/>
    <property type="match status" value="1"/>
</dbReference>
<dbReference type="CDD" id="cd17546">
    <property type="entry name" value="REC_hyHK_CKI1_RcsC-like"/>
    <property type="match status" value="2"/>
</dbReference>
<accession>A0A7X0NEP7</accession>
<dbReference type="PANTHER" id="PTHR45339:SF3">
    <property type="entry name" value="HISTIDINE KINASE"/>
    <property type="match status" value="1"/>
</dbReference>
<dbReference type="InterPro" id="IPR003594">
    <property type="entry name" value="HATPase_dom"/>
</dbReference>
<dbReference type="Gene3D" id="1.20.120.160">
    <property type="entry name" value="HPT domain"/>
    <property type="match status" value="1"/>
</dbReference>
<evidence type="ECO:0000259" key="16">
    <source>
        <dbReference type="PROSITE" id="PS50894"/>
    </source>
</evidence>
<dbReference type="RefSeq" id="WP_184422324.1">
    <property type="nucleotide sequence ID" value="NZ_AP027362.1"/>
</dbReference>
<sequence>MLSFKDFSIIKELDAISTTIDLFVAQDANGQKAIVKRFNKSDKKLTPTKFKQAITLANTLELNGIVNTLATDENPSFCYAIYPYLAQYSLFDYSEQSDNLINQLTIAINLCNLVSYLHNKSIIVNNITASNIFVDDKLNVYLFDLSLASQFSSLHKKRSNQLIDSYNLKTISPEATGRIKKPVEYYSDLYSLGATLYKLFSGQYPFEINDNISLVHSHMAVAPKLASYYQPKVPEQVALILDKLLQKTPELRYKTAMGISEDLQHCLFSLTQQGDISPFELAQRDISKNLVFSEKLYGRTQEVKTLLNAYHTVQQQHNSQLCVISGYSGVGKSRLIKEIYQPINEDQNYIASGKFEQYKKSIAYFALINALTELIEQLLSESSDELSKWRDIIQQELGDDGQLMIDLLPDLAFIIGPQKPTVAIGPSESKVRFENTIIRLFKAFGARQKSITLFLDDMQWSDSATVVLLEKVIKHPEIKHLLLIIAYRDNEIDTFHLLNHFLSRIDDSQAFHSHIKLKPLTSSIIKQFIADTLNLSEKVVEPFCNVIIKKTAGNPFFTKEMIKSLQEKHILFQDVTYQWSWDLTALNQLSVTENVVDLMISRIKILSEFQQDILHITACIGTNAHLNIIADIIDKENEIILPHLQAMVAHGLINAFSKSDSDTIQTIRFVHDKIQQAAYLLERPMPKSAIHYRITEYFLRELSSKADVNIFDYIEHLNISAPLYIQQNKQLLLVSKNIEAGKKALTANAYSNAYYYFEQAESNLDKDPWQNYYQQALEIVLGKANTSYLIQDYAQVNTIYLENYEHISKKLDKANLAKIQTLTLIAQGNIPEALALGISVLAELGFELAPQENIASLYLNLEQFYAKKPISQFIDLPTMTDATQLAALDILNVIQTPAYLTSPSDYLAVSYTSMNICLSSGVSAIASKVFITHALLLCGAFNKFKDGLAFANLATEVSSKYPLPYRDIEVEFTRNASVIHWNKHLKTTLAPLEHNFYHGIDSGNIEYAFHSILFFCIHQLFTGEHLDKVNLSFRKYSQLMVEKKQTYQLGVMQIWHQFSLNLSDKNNINIAFNGPAFNESKTLSFLQETNNVTTLFSFHSAKMALAYLFSDDKQANEQFNLAEPIVNSLVSLFPFSEFYYFGALVLAKQCRALDQQSDKFIATLEKLKQYHQQVSLWSKNSPENYLHKAQLINAEIAFIEQQANAWQLYDEAIDSAYQHGYIQYQAQAQELAAQYWLANNKANIATDYLHNAYDNLLMLGAHAKARQLKRHYKSLNNFSNTQTPVASASYSHNSHTQSLDLASVLKASETLSGKADIKAFLHRMLVIIIENAGAQKGALLLQTEGILNVEIAIGHFSKNATEQQLPYSLINYVARSKKAKVIENTVSESKFSNDPYFVNNHPKSVICIPSIVKGILMGVVYLEHYAIENAFSEERANVLQLLADQTAISFDNAKLYQQVLSYSRNLEQQIHERTKELASEKIKAEQASQAKSNFLANMSHEIRTPMNAVIGLSQLALRTDLTSAQQDYLVKIQDSSKSLLGLINDILDFSKIEAQKMSLERVTFSLPDVLQRVVNVCTYKVHEKGLEFVIDMGNDVPQTLIGDPLRLQQIIINLANNAIKFTNKGSVHIQIEQINTNKVITELKFAIHDTGIGMADEQIAHLFTSFSQADESVTRKYGGTGLGLAISKQLTELMGGKIWAESQLHKGSTFSFTATFEQCSHKEAALPTLNRQALSNLKVLVADDTDIARKVILKALSHFEIQADTAENGQQALDKVLAAEELDQPYDLILMDWKMPVMDGIEAARNIQHQSKGKQPHILMVSAYDQDDAKRHAIGVEINQFLEKPINASTLVDAIAELFSKDSQHTTDINIEKSVIIPDLSKFNVLLVEDNPINQQVAKEFLADTYINIECAENGVIALDKLAATSFDIVLMDIQMPEMDGLTAAAEIRQTLNLKDIPIIAMTAHAMEGDAQRSMLAGMNHHLTKPIEPELLYQTLSRYLTSDETPLKASTETQKVSSDTFKLQQLKENTTLNVDEAIKKIQGKHLLYLQLVNDFWSKNQNLAIELSELYKTNQHDAFYRSAHSLKSTAQYIGAYELSKSASMLAIELKSKGMHSQLKLNEVCTHIEYLISQLNRVYQQEECLPATEDFDYKQAELLFSKLKPLLQSADIEAEEVSQQLYTLAVSTKYHNEIAHLHALINDYDFSEALEILINVEETIRESI</sequence>
<dbReference type="GO" id="GO:0005886">
    <property type="term" value="C:plasma membrane"/>
    <property type="evidence" value="ECO:0007669"/>
    <property type="project" value="UniProtKB-SubCell"/>
</dbReference>
<feature type="modified residue" description="4-aspartylphosphate" evidence="12">
    <location>
        <position position="1933"/>
    </location>
</feature>
<feature type="modified residue" description="Phosphohistidine" evidence="11">
    <location>
        <position position="2083"/>
    </location>
</feature>
<dbReference type="SMART" id="SM00388">
    <property type="entry name" value="HisKA"/>
    <property type="match status" value="1"/>
</dbReference>
<dbReference type="InterPro" id="IPR011009">
    <property type="entry name" value="Kinase-like_dom_sf"/>
</dbReference>
<dbReference type="SUPFAM" id="SSF55874">
    <property type="entry name" value="ATPase domain of HSP90 chaperone/DNA topoisomerase II/histidine kinase"/>
    <property type="match status" value="1"/>
</dbReference>
<dbReference type="SUPFAM" id="SSF47384">
    <property type="entry name" value="Homodimeric domain of signal transducing histidine kinase"/>
    <property type="match status" value="1"/>
</dbReference>
<reference evidence="17 18" key="1">
    <citation type="submission" date="2020-08" db="EMBL/GenBank/DDBJ databases">
        <title>Genomic Encyclopedia of Type Strains, Phase IV (KMG-IV): sequencing the most valuable type-strain genomes for metagenomic binning, comparative biology and taxonomic classification.</title>
        <authorList>
            <person name="Goeker M."/>
        </authorList>
    </citation>
    <scope>NUCLEOTIDE SEQUENCE [LARGE SCALE GENOMIC DNA]</scope>
    <source>
        <strain evidence="17 18">DSM 26287</strain>
    </source>
</reference>
<keyword evidence="6" id="KW-0418">Kinase</keyword>
<dbReference type="SMART" id="SM00220">
    <property type="entry name" value="S_TKc"/>
    <property type="match status" value="1"/>
</dbReference>
<evidence type="ECO:0000259" key="13">
    <source>
        <dbReference type="PROSITE" id="PS50011"/>
    </source>
</evidence>
<dbReference type="InterPro" id="IPR041664">
    <property type="entry name" value="AAA_16"/>
</dbReference>
<dbReference type="SUPFAM" id="SSF52172">
    <property type="entry name" value="CheY-like"/>
    <property type="match status" value="2"/>
</dbReference>
<proteinExistence type="predicted"/>
<name>A0A7X0NEP7_9GAMM</name>
<comment type="caution">
    <text evidence="17">The sequence shown here is derived from an EMBL/GenBank/DDBJ whole genome shotgun (WGS) entry which is preliminary data.</text>
</comment>
<dbReference type="Pfam" id="PF13191">
    <property type="entry name" value="AAA_16"/>
    <property type="match status" value="1"/>
</dbReference>
<dbReference type="PROSITE" id="PS50894">
    <property type="entry name" value="HPT"/>
    <property type="match status" value="1"/>
</dbReference>
<evidence type="ECO:0000256" key="9">
    <source>
        <dbReference type="ARBA" id="ARBA00064003"/>
    </source>
</evidence>
<dbReference type="Gene3D" id="3.40.50.2300">
    <property type="match status" value="2"/>
</dbReference>
<dbReference type="InterPro" id="IPR011006">
    <property type="entry name" value="CheY-like_superfamily"/>
</dbReference>
<feature type="domain" description="Response regulatory" evidence="15">
    <location>
        <begin position="1738"/>
        <end position="1859"/>
    </location>
</feature>
<dbReference type="PROSITE" id="PS50011">
    <property type="entry name" value="PROTEIN_KINASE_DOM"/>
    <property type="match status" value="1"/>
</dbReference>
<feature type="domain" description="Histidine kinase" evidence="14">
    <location>
        <begin position="1497"/>
        <end position="1718"/>
    </location>
</feature>
<evidence type="ECO:0000256" key="11">
    <source>
        <dbReference type="PROSITE-ProRule" id="PRU00110"/>
    </source>
</evidence>
<evidence type="ECO:0000313" key="18">
    <source>
        <dbReference type="Proteomes" id="UP000537141"/>
    </source>
</evidence>
<gene>
    <name evidence="17" type="ORF">HNQ55_000554</name>
</gene>
<feature type="domain" description="Protein kinase" evidence="13">
    <location>
        <begin position="1"/>
        <end position="268"/>
    </location>
</feature>
<keyword evidence="7" id="KW-0067">ATP-binding</keyword>
<dbReference type="PRINTS" id="PR00344">
    <property type="entry name" value="BCTRLSENSOR"/>
</dbReference>
<evidence type="ECO:0000256" key="1">
    <source>
        <dbReference type="ARBA" id="ARBA00000085"/>
    </source>
</evidence>
<evidence type="ECO:0000256" key="4">
    <source>
        <dbReference type="ARBA" id="ARBA00022679"/>
    </source>
</evidence>
<dbReference type="SMART" id="SM00387">
    <property type="entry name" value="HATPase_c"/>
    <property type="match status" value="1"/>
</dbReference>
<dbReference type="InterPro" id="IPR027417">
    <property type="entry name" value="P-loop_NTPase"/>
</dbReference>
<protein>
    <recommendedName>
        <fullName evidence="10">Sensory/regulatory protein RpfC</fullName>
        <ecNumber evidence="2">2.7.13.3</ecNumber>
    </recommendedName>
</protein>
<dbReference type="Pfam" id="PF00072">
    <property type="entry name" value="Response_reg"/>
    <property type="match status" value="2"/>
</dbReference>
<keyword evidence="3 12" id="KW-0597">Phosphoprotein</keyword>
<keyword evidence="4 17" id="KW-0808">Transferase</keyword>
<dbReference type="InterPro" id="IPR036641">
    <property type="entry name" value="HPT_dom_sf"/>
</dbReference>
<dbReference type="InterPro" id="IPR003018">
    <property type="entry name" value="GAF"/>
</dbReference>
<dbReference type="SUPFAM" id="SSF55781">
    <property type="entry name" value="GAF domain-like"/>
    <property type="match status" value="1"/>
</dbReference>
<dbReference type="SUPFAM" id="SSF47226">
    <property type="entry name" value="Histidine-containing phosphotransfer domain, HPT domain"/>
    <property type="match status" value="1"/>
</dbReference>
<dbReference type="Pfam" id="PF01590">
    <property type="entry name" value="GAF"/>
    <property type="match status" value="1"/>
</dbReference>
<keyword evidence="18" id="KW-1185">Reference proteome</keyword>
<evidence type="ECO:0000259" key="15">
    <source>
        <dbReference type="PROSITE" id="PS50110"/>
    </source>
</evidence>
<dbReference type="PROSITE" id="PS50109">
    <property type="entry name" value="HIS_KIN"/>
    <property type="match status" value="1"/>
</dbReference>
<dbReference type="InterPro" id="IPR029016">
    <property type="entry name" value="GAF-like_dom_sf"/>
</dbReference>
<dbReference type="CDD" id="cd00082">
    <property type="entry name" value="HisKA"/>
    <property type="match status" value="1"/>
</dbReference>
<dbReference type="InterPro" id="IPR003661">
    <property type="entry name" value="HisK_dim/P_dom"/>
</dbReference>
<keyword evidence="5" id="KW-0547">Nucleotide-binding</keyword>
<dbReference type="Gene3D" id="1.10.510.10">
    <property type="entry name" value="Transferase(Phosphotransferase) domain 1"/>
    <property type="match status" value="1"/>
</dbReference>
<evidence type="ECO:0000256" key="8">
    <source>
        <dbReference type="ARBA" id="ARBA00023012"/>
    </source>
</evidence>
<dbReference type="SMART" id="SM00448">
    <property type="entry name" value="REC"/>
    <property type="match status" value="2"/>
</dbReference>
<keyword evidence="8" id="KW-0902">Two-component regulatory system</keyword>
<dbReference type="CDD" id="cd16922">
    <property type="entry name" value="HATPase_EvgS-ArcB-TorS-like"/>
    <property type="match status" value="1"/>
</dbReference>
<feature type="modified residue" description="4-aspartylphosphate" evidence="12">
    <location>
        <position position="1792"/>
    </location>
</feature>
<dbReference type="FunFam" id="3.30.565.10:FF:000010">
    <property type="entry name" value="Sensor histidine kinase RcsC"/>
    <property type="match status" value="1"/>
</dbReference>
<dbReference type="FunFam" id="1.10.287.130:FF:000002">
    <property type="entry name" value="Two-component osmosensing histidine kinase"/>
    <property type="match status" value="1"/>
</dbReference>
<dbReference type="Gene3D" id="3.30.450.40">
    <property type="match status" value="1"/>
</dbReference>
<dbReference type="Gene3D" id="3.30.565.10">
    <property type="entry name" value="Histidine kinase-like ATPase, C-terminal domain"/>
    <property type="match status" value="1"/>
</dbReference>
<evidence type="ECO:0000259" key="14">
    <source>
        <dbReference type="PROSITE" id="PS50109"/>
    </source>
</evidence>